<protein>
    <submittedName>
        <fullName evidence="1">Uncharacterized protein</fullName>
    </submittedName>
</protein>
<reference evidence="1" key="2">
    <citation type="submission" date="2021-03" db="EMBL/GenBank/DDBJ databases">
        <authorList>
            <person name="Artuso I."/>
            <person name="Turrini P."/>
            <person name="Pirolo M."/>
            <person name="Lugli G.A."/>
            <person name="Ventura M."/>
            <person name="Visca P."/>
        </authorList>
    </citation>
    <scope>NUCLEOTIDE SEQUENCE</scope>
    <source>
        <strain evidence="1">LMG 26462</strain>
    </source>
</reference>
<comment type="caution">
    <text evidence="1">The sequence shown here is derived from an EMBL/GenBank/DDBJ whole genome shotgun (WGS) entry which is preliminary data.</text>
</comment>
<gene>
    <name evidence="1" type="ORF">J1C56_20860</name>
</gene>
<sequence>MLLALLPAQALSNNHSPDQICHLRGSWAATIMSARQAGLPLSGQLHLEKAPGAGTRDEILAAYEHPRFSTTPMQQRAVEDYRNEVELRCFKNQ</sequence>
<evidence type="ECO:0000313" key="1">
    <source>
        <dbReference type="EMBL" id="MBT1158052.1"/>
    </source>
</evidence>
<name>A0A9X1ADZ4_9HYPH</name>
<accession>A0A9X1ADZ4</accession>
<dbReference type="EMBL" id="JAFLWW010000006">
    <property type="protein sequence ID" value="MBT1158052.1"/>
    <property type="molecule type" value="Genomic_DNA"/>
</dbReference>
<dbReference type="Proteomes" id="UP001138921">
    <property type="component" value="Unassembled WGS sequence"/>
</dbReference>
<dbReference type="AlphaFoldDB" id="A0A9X1ADZ4"/>
<keyword evidence="2" id="KW-1185">Reference proteome</keyword>
<proteinExistence type="predicted"/>
<organism evidence="1 2">
    <name type="scientific">Aminobacter anthyllidis</name>
    <dbReference type="NCBI Taxonomy" id="1035067"/>
    <lineage>
        <taxon>Bacteria</taxon>
        <taxon>Pseudomonadati</taxon>
        <taxon>Pseudomonadota</taxon>
        <taxon>Alphaproteobacteria</taxon>
        <taxon>Hyphomicrobiales</taxon>
        <taxon>Phyllobacteriaceae</taxon>
        <taxon>Aminobacter</taxon>
    </lineage>
</organism>
<reference evidence="1" key="1">
    <citation type="journal article" date="2021" name="Microorganisms">
        <title>Phylogenomic Reconstruction and Metabolic Potential of the Genus Aminobacter.</title>
        <authorList>
            <person name="Artuso I."/>
            <person name="Turrini P."/>
            <person name="Pirolo M."/>
            <person name="Lugli G.A."/>
            <person name="Ventura M."/>
            <person name="Visca P."/>
        </authorList>
    </citation>
    <scope>NUCLEOTIDE SEQUENCE</scope>
    <source>
        <strain evidence="1">LMG 26462</strain>
    </source>
</reference>
<dbReference type="RefSeq" id="WP_214391982.1">
    <property type="nucleotide sequence ID" value="NZ_JAFLWW010000006.1"/>
</dbReference>
<evidence type="ECO:0000313" key="2">
    <source>
        <dbReference type="Proteomes" id="UP001138921"/>
    </source>
</evidence>